<evidence type="ECO:0000256" key="4">
    <source>
        <dbReference type="ARBA" id="ARBA00016436"/>
    </source>
</evidence>
<evidence type="ECO:0000256" key="3">
    <source>
        <dbReference type="ARBA" id="ARBA00012071"/>
    </source>
</evidence>
<gene>
    <name evidence="13 14" type="primary">lpxK</name>
    <name evidence="14" type="ORF">AQPW35_14800</name>
</gene>
<evidence type="ECO:0000313" key="14">
    <source>
        <dbReference type="EMBL" id="GCL62399.1"/>
    </source>
</evidence>
<comment type="caution">
    <text evidence="14">The sequence shown here is derived from an EMBL/GenBank/DDBJ whole genome shotgun (WGS) entry which is preliminary data.</text>
</comment>
<sequence length="355" mass="37196">MTGGGLSARLHGQLLAAWAQTRPNALARLLQPLSWVYGALAALHRAPYRLGWRQTARAPVPLLVVGNLVAGGAGKTPAVMAVVDLLRQQGWTPGVISRGHGRQGGEVRAVTREATAAAVGDEPLLIHLRTGVPVVVGADRAAAARALCAAHAAVDILVADDGLQHHRLHHDMALLVFDERGAGNGLLLPAGPLREALPTRPGPHQAVLYNAPRPSTALPGCTGTRRLAGVQPLAEWWAGRPLPDDGGWPALQALVASGTPLLAAAGLARPEPFFRMLAAQGLALTRLPLADHHPLQPLPWPASTPLLVLTEKDAVKLPPGTAGRTQVWVARLDFLPEPAFAGALRALCAPFKTTP</sequence>
<comment type="similarity">
    <text evidence="13">Belongs to the LpxK family.</text>
</comment>
<dbReference type="RefSeq" id="WP_137732162.1">
    <property type="nucleotide sequence ID" value="NZ_BJCL01000003.1"/>
</dbReference>
<evidence type="ECO:0000256" key="10">
    <source>
        <dbReference type="ARBA" id="ARBA00022840"/>
    </source>
</evidence>
<keyword evidence="8 13" id="KW-0547">Nucleotide-binding</keyword>
<reference evidence="15" key="1">
    <citation type="submission" date="2019-03" db="EMBL/GenBank/DDBJ databases">
        <title>Aquabacterium pictum sp.nov., the first bacteriochlorophyll a-containing freshwater bacterium in the genus Aquabacterium of the class Betaproteobacteria.</title>
        <authorList>
            <person name="Hirose S."/>
            <person name="Tank M."/>
            <person name="Hara E."/>
            <person name="Tamaki H."/>
            <person name="Takaichi S."/>
            <person name="Haruta S."/>
            <person name="Hanada S."/>
        </authorList>
    </citation>
    <scope>NUCLEOTIDE SEQUENCE [LARGE SCALE GENOMIC DNA]</scope>
    <source>
        <strain evidence="15">W35</strain>
    </source>
</reference>
<comment type="function">
    <text evidence="1 13">Transfers the gamma-phosphate of ATP to the 4'-position of a tetraacyldisaccharide 1-phosphate intermediate (termed DS-1-P) to form tetraacyldisaccharide 1,4'-bis-phosphate (lipid IVA).</text>
</comment>
<keyword evidence="10 13" id="KW-0067">ATP-binding</keyword>
<comment type="catalytic activity">
    <reaction evidence="13">
        <text>a lipid A disaccharide + ATP = a lipid IVA + ADP + H(+)</text>
        <dbReference type="Rhea" id="RHEA:67840"/>
        <dbReference type="ChEBI" id="CHEBI:15378"/>
        <dbReference type="ChEBI" id="CHEBI:30616"/>
        <dbReference type="ChEBI" id="CHEBI:176343"/>
        <dbReference type="ChEBI" id="CHEBI:176425"/>
        <dbReference type="ChEBI" id="CHEBI:456216"/>
        <dbReference type="EC" id="2.7.1.130"/>
    </reaction>
</comment>
<keyword evidence="7 13" id="KW-0808">Transferase</keyword>
<dbReference type="GO" id="GO:0009245">
    <property type="term" value="P:lipid A biosynthetic process"/>
    <property type="evidence" value="ECO:0007669"/>
    <property type="project" value="UniProtKB-UniRule"/>
</dbReference>
<keyword evidence="5 13" id="KW-0444">Lipid biosynthesis</keyword>
<dbReference type="NCBIfam" id="TIGR00682">
    <property type="entry name" value="lpxK"/>
    <property type="match status" value="1"/>
</dbReference>
<dbReference type="InterPro" id="IPR003758">
    <property type="entry name" value="LpxK"/>
</dbReference>
<dbReference type="GO" id="GO:0009029">
    <property type="term" value="F:lipid-A 4'-kinase activity"/>
    <property type="evidence" value="ECO:0007669"/>
    <property type="project" value="UniProtKB-UniRule"/>
</dbReference>
<dbReference type="SUPFAM" id="SSF52540">
    <property type="entry name" value="P-loop containing nucleoside triphosphate hydrolases"/>
    <property type="match status" value="1"/>
</dbReference>
<evidence type="ECO:0000256" key="1">
    <source>
        <dbReference type="ARBA" id="ARBA00002274"/>
    </source>
</evidence>
<proteinExistence type="inferred from homology"/>
<dbReference type="UniPathway" id="UPA00359">
    <property type="reaction ID" value="UER00482"/>
</dbReference>
<protein>
    <recommendedName>
        <fullName evidence="4 13">Tetraacyldisaccharide 4'-kinase</fullName>
        <ecNumber evidence="3 13">2.7.1.130</ecNumber>
    </recommendedName>
    <alternativeName>
        <fullName evidence="12 13">Lipid A 4'-kinase</fullName>
    </alternativeName>
</protein>
<keyword evidence="6 13" id="KW-0441">Lipid A biosynthesis</keyword>
<evidence type="ECO:0000256" key="7">
    <source>
        <dbReference type="ARBA" id="ARBA00022679"/>
    </source>
</evidence>
<dbReference type="Proteomes" id="UP000301751">
    <property type="component" value="Unassembled WGS sequence"/>
</dbReference>
<dbReference type="EMBL" id="BJCL01000003">
    <property type="protein sequence ID" value="GCL62399.1"/>
    <property type="molecule type" value="Genomic_DNA"/>
</dbReference>
<dbReference type="OrthoDB" id="9766423at2"/>
<comment type="pathway">
    <text evidence="2 13">Glycolipid biosynthesis; lipid IV(A) biosynthesis; lipid IV(A) from (3R)-3-hydroxytetradecanoyl-[acyl-carrier-protein] and UDP-N-acetyl-alpha-D-glucosamine: step 6/6.</text>
</comment>
<dbReference type="HAMAP" id="MF_00409">
    <property type="entry name" value="LpxK"/>
    <property type="match status" value="1"/>
</dbReference>
<dbReference type="GO" id="GO:0005524">
    <property type="term" value="F:ATP binding"/>
    <property type="evidence" value="ECO:0007669"/>
    <property type="project" value="UniProtKB-UniRule"/>
</dbReference>
<evidence type="ECO:0000256" key="5">
    <source>
        <dbReference type="ARBA" id="ARBA00022516"/>
    </source>
</evidence>
<dbReference type="InterPro" id="IPR027417">
    <property type="entry name" value="P-loop_NTPase"/>
</dbReference>
<name>A0A480AL04_9BURK</name>
<dbReference type="Pfam" id="PF02606">
    <property type="entry name" value="LpxK"/>
    <property type="match status" value="1"/>
</dbReference>
<dbReference type="PANTHER" id="PTHR42724">
    <property type="entry name" value="TETRAACYLDISACCHARIDE 4'-KINASE"/>
    <property type="match status" value="1"/>
</dbReference>
<keyword evidence="9 13" id="KW-0418">Kinase</keyword>
<dbReference type="PANTHER" id="PTHR42724:SF1">
    <property type="entry name" value="TETRAACYLDISACCHARIDE 4'-KINASE, MITOCHONDRIAL-RELATED"/>
    <property type="match status" value="1"/>
</dbReference>
<dbReference type="EC" id="2.7.1.130" evidence="3 13"/>
<dbReference type="GO" id="GO:0009244">
    <property type="term" value="P:lipopolysaccharide core region biosynthetic process"/>
    <property type="evidence" value="ECO:0007669"/>
    <property type="project" value="TreeGrafter"/>
</dbReference>
<evidence type="ECO:0000256" key="13">
    <source>
        <dbReference type="HAMAP-Rule" id="MF_00409"/>
    </source>
</evidence>
<feature type="binding site" evidence="13">
    <location>
        <begin position="69"/>
        <end position="76"/>
    </location>
    <ligand>
        <name>ATP</name>
        <dbReference type="ChEBI" id="CHEBI:30616"/>
    </ligand>
</feature>
<evidence type="ECO:0000256" key="12">
    <source>
        <dbReference type="ARBA" id="ARBA00029757"/>
    </source>
</evidence>
<keyword evidence="11 13" id="KW-0443">Lipid metabolism</keyword>
<evidence type="ECO:0000256" key="9">
    <source>
        <dbReference type="ARBA" id="ARBA00022777"/>
    </source>
</evidence>
<dbReference type="AlphaFoldDB" id="A0A480AL04"/>
<evidence type="ECO:0000256" key="6">
    <source>
        <dbReference type="ARBA" id="ARBA00022556"/>
    </source>
</evidence>
<dbReference type="GO" id="GO:0005886">
    <property type="term" value="C:plasma membrane"/>
    <property type="evidence" value="ECO:0007669"/>
    <property type="project" value="TreeGrafter"/>
</dbReference>
<evidence type="ECO:0000256" key="8">
    <source>
        <dbReference type="ARBA" id="ARBA00022741"/>
    </source>
</evidence>
<organism evidence="14 15">
    <name type="scientific">Pseudaquabacterium pictum</name>
    <dbReference type="NCBI Taxonomy" id="2315236"/>
    <lineage>
        <taxon>Bacteria</taxon>
        <taxon>Pseudomonadati</taxon>
        <taxon>Pseudomonadota</taxon>
        <taxon>Betaproteobacteria</taxon>
        <taxon>Burkholderiales</taxon>
        <taxon>Sphaerotilaceae</taxon>
        <taxon>Pseudaquabacterium</taxon>
    </lineage>
</organism>
<evidence type="ECO:0000313" key="15">
    <source>
        <dbReference type="Proteomes" id="UP000301751"/>
    </source>
</evidence>
<accession>A0A480AL04</accession>
<evidence type="ECO:0000256" key="2">
    <source>
        <dbReference type="ARBA" id="ARBA00004870"/>
    </source>
</evidence>
<evidence type="ECO:0000256" key="11">
    <source>
        <dbReference type="ARBA" id="ARBA00023098"/>
    </source>
</evidence>
<keyword evidence="15" id="KW-1185">Reference proteome</keyword>